<evidence type="ECO:0000256" key="5">
    <source>
        <dbReference type="ARBA" id="ARBA00023136"/>
    </source>
</evidence>
<dbReference type="InterPro" id="IPR050367">
    <property type="entry name" value="APC_superfamily"/>
</dbReference>
<evidence type="ECO:0000256" key="2">
    <source>
        <dbReference type="ARBA" id="ARBA00022475"/>
    </source>
</evidence>
<keyword evidence="2" id="KW-1003">Cell membrane</keyword>
<feature type="transmembrane region" description="Helical" evidence="6">
    <location>
        <begin position="34"/>
        <end position="55"/>
    </location>
</feature>
<keyword evidence="3 6" id="KW-0812">Transmembrane</keyword>
<evidence type="ECO:0000313" key="8">
    <source>
        <dbReference type="Proteomes" id="UP001419084"/>
    </source>
</evidence>
<dbReference type="EMBL" id="BRPJ01000060">
    <property type="protein sequence ID" value="GLB31205.1"/>
    <property type="molecule type" value="Genomic_DNA"/>
</dbReference>
<reference evidence="7 8" key="1">
    <citation type="journal article" date="2024" name="Int. J. Syst. Evol. Microbiol.">
        <title>Lacrimispora brassicae sp. nov. isolated from fermented cabbage, and proposal of Clostridium indicum Gundawar et al. 2019 and Clostridium methoxybenzovorans Mechichi et al. 1999 as heterotypic synonyms of Lacrimispora amygdalina (Parshina et al. 2003) Haas and Blanchard 2020 and Lacrimispora indolis (McClung and McCoy 1957) Haas and Blanchard 2020, respectively.</title>
        <authorList>
            <person name="Kobayashi H."/>
            <person name="Tanizawa Y."/>
            <person name="Sakamoto M."/>
            <person name="Ohkuma M."/>
            <person name="Tohno M."/>
        </authorList>
    </citation>
    <scope>NUCLEOTIDE SEQUENCE [LARGE SCALE GENOMIC DNA]</scope>
    <source>
        <strain evidence="7 8">DSM 12857</strain>
    </source>
</reference>
<name>A0ABQ5M9M3_9FIRM</name>
<comment type="caution">
    <text evidence="7">The sequence shown here is derived from an EMBL/GenBank/DDBJ whole genome shotgun (WGS) entry which is preliminary data.</text>
</comment>
<keyword evidence="5 6" id="KW-0472">Membrane</keyword>
<dbReference type="PANTHER" id="PTHR42770:SF12">
    <property type="entry name" value="AMINO ACID TRANSPORTER"/>
    <property type="match status" value="1"/>
</dbReference>
<dbReference type="PANTHER" id="PTHR42770">
    <property type="entry name" value="AMINO ACID TRANSPORTER-RELATED"/>
    <property type="match status" value="1"/>
</dbReference>
<gene>
    <name evidence="7" type="ORF">LAD12857_31280</name>
</gene>
<evidence type="ECO:0000256" key="1">
    <source>
        <dbReference type="ARBA" id="ARBA00004651"/>
    </source>
</evidence>
<dbReference type="Proteomes" id="UP001419084">
    <property type="component" value="Unassembled WGS sequence"/>
</dbReference>
<accession>A0ABQ5M9M3</accession>
<dbReference type="PROSITE" id="PS51257">
    <property type="entry name" value="PROKAR_LIPOPROTEIN"/>
    <property type="match status" value="1"/>
</dbReference>
<dbReference type="InterPro" id="IPR002293">
    <property type="entry name" value="AA/rel_permease1"/>
</dbReference>
<evidence type="ECO:0000256" key="3">
    <source>
        <dbReference type="ARBA" id="ARBA00022692"/>
    </source>
</evidence>
<feature type="transmembrane region" description="Helical" evidence="6">
    <location>
        <begin position="346"/>
        <end position="364"/>
    </location>
</feature>
<protein>
    <submittedName>
        <fullName evidence="7">Amino acid APC family transporter</fullName>
    </submittedName>
</protein>
<sequence length="472" mass="50689">MNTKKMGLGSAVSVCVGLIVATSCLLSLGLGTGLAGKGFIAAMFIVVILNILLALSFRELHDLMPEAEGGLGQYTLAGLGPVPSIVSNLSAYVITNMLAGSVELAMCGLVIQETFLKGVPVLVISLSLLAFLTVVNYLGVDIFAKIQNLTVIALIGSLILLGVVSTLKLGVGTPLAPGTQTPPVVTGFSGILSLTALAFWMFIGIEFVIPVSKDLKNPRRDVPLSMILGICLLFLVQSLLSTGMRNYVSLEELRTSSMPHILFAERVMGKAGSYWMGLITILAGISTINTVLGSVTRILCGMADAGLMPSHFSKKNKRGTPTPGLFLMTGVISFILVSGIANSSGLTNFLLAASCFWLTSYILVNLTVLMLRRRYPNAAGRDKRFTLWGIPQIICIIGDIYMIWNIAEGDARIFIYKIYFALLIITLLFAFCWVKIIKKADAFRPVSLNEINDVRLVNQGEDSQTPASLLVN</sequence>
<feature type="transmembrane region" description="Helical" evidence="6">
    <location>
        <begin position="7"/>
        <end position="28"/>
    </location>
</feature>
<dbReference type="RefSeq" id="WP_346065650.1">
    <property type="nucleotide sequence ID" value="NZ_BRPJ01000060.1"/>
</dbReference>
<evidence type="ECO:0000313" key="7">
    <source>
        <dbReference type="EMBL" id="GLB31205.1"/>
    </source>
</evidence>
<feature type="transmembrane region" description="Helical" evidence="6">
    <location>
        <begin position="321"/>
        <end position="340"/>
    </location>
</feature>
<dbReference type="Pfam" id="PF13520">
    <property type="entry name" value="AA_permease_2"/>
    <property type="match status" value="1"/>
</dbReference>
<comment type="subcellular location">
    <subcellularLocation>
        <location evidence="1">Cell membrane</location>
        <topology evidence="1">Multi-pass membrane protein</topology>
    </subcellularLocation>
</comment>
<evidence type="ECO:0000256" key="4">
    <source>
        <dbReference type="ARBA" id="ARBA00022989"/>
    </source>
</evidence>
<keyword evidence="8" id="KW-1185">Reference proteome</keyword>
<organism evidence="7 8">
    <name type="scientific">Lacrimispora amygdalina</name>
    <dbReference type="NCBI Taxonomy" id="253257"/>
    <lineage>
        <taxon>Bacteria</taxon>
        <taxon>Bacillati</taxon>
        <taxon>Bacillota</taxon>
        <taxon>Clostridia</taxon>
        <taxon>Lachnospirales</taxon>
        <taxon>Lachnospiraceae</taxon>
        <taxon>Lacrimispora</taxon>
    </lineage>
</organism>
<dbReference type="PIRSF" id="PIRSF006060">
    <property type="entry name" value="AA_transporter"/>
    <property type="match status" value="1"/>
</dbReference>
<feature type="transmembrane region" description="Helical" evidence="6">
    <location>
        <begin position="274"/>
        <end position="300"/>
    </location>
</feature>
<proteinExistence type="predicted"/>
<feature type="transmembrane region" description="Helical" evidence="6">
    <location>
        <begin position="413"/>
        <end position="434"/>
    </location>
</feature>
<keyword evidence="4 6" id="KW-1133">Transmembrane helix</keyword>
<feature type="transmembrane region" description="Helical" evidence="6">
    <location>
        <begin position="385"/>
        <end position="407"/>
    </location>
</feature>
<feature type="transmembrane region" description="Helical" evidence="6">
    <location>
        <begin position="89"/>
        <end position="112"/>
    </location>
</feature>
<evidence type="ECO:0000256" key="6">
    <source>
        <dbReference type="SAM" id="Phobius"/>
    </source>
</evidence>
<feature type="transmembrane region" description="Helical" evidence="6">
    <location>
        <begin position="118"/>
        <end position="139"/>
    </location>
</feature>
<dbReference type="Gene3D" id="1.20.1740.10">
    <property type="entry name" value="Amino acid/polyamine transporter I"/>
    <property type="match status" value="1"/>
</dbReference>
<feature type="transmembrane region" description="Helical" evidence="6">
    <location>
        <begin position="221"/>
        <end position="240"/>
    </location>
</feature>
<feature type="transmembrane region" description="Helical" evidence="6">
    <location>
        <begin position="151"/>
        <end position="171"/>
    </location>
</feature>
<feature type="transmembrane region" description="Helical" evidence="6">
    <location>
        <begin position="191"/>
        <end position="209"/>
    </location>
</feature>